<feature type="transmembrane region" description="Helical" evidence="1">
    <location>
        <begin position="294"/>
        <end position="313"/>
    </location>
</feature>
<feature type="transmembrane region" description="Helical" evidence="1">
    <location>
        <begin position="161"/>
        <end position="181"/>
    </location>
</feature>
<gene>
    <name evidence="2" type="ORF">GCM10023195_66180</name>
</gene>
<feature type="transmembrane region" description="Helical" evidence="1">
    <location>
        <begin position="119"/>
        <end position="141"/>
    </location>
</feature>
<keyword evidence="1" id="KW-1133">Transmembrane helix</keyword>
<proteinExistence type="predicted"/>
<reference evidence="3" key="1">
    <citation type="journal article" date="2019" name="Int. J. Syst. Evol. Microbiol.">
        <title>The Global Catalogue of Microorganisms (GCM) 10K type strain sequencing project: providing services to taxonomists for standard genome sequencing and annotation.</title>
        <authorList>
            <consortium name="The Broad Institute Genomics Platform"/>
            <consortium name="The Broad Institute Genome Sequencing Center for Infectious Disease"/>
            <person name="Wu L."/>
            <person name="Ma J."/>
        </authorList>
    </citation>
    <scope>NUCLEOTIDE SEQUENCE [LARGE SCALE GENOMIC DNA]</scope>
    <source>
        <strain evidence="3">JCM 17938</strain>
    </source>
</reference>
<name>A0ABP8TRZ5_9ACTN</name>
<feature type="transmembrane region" description="Helical" evidence="1">
    <location>
        <begin position="193"/>
        <end position="221"/>
    </location>
</feature>
<accession>A0ABP8TRZ5</accession>
<dbReference type="Proteomes" id="UP001500212">
    <property type="component" value="Unassembled WGS sequence"/>
</dbReference>
<organism evidence="2 3">
    <name type="scientific">Actinoallomurus liliacearum</name>
    <dbReference type="NCBI Taxonomy" id="1080073"/>
    <lineage>
        <taxon>Bacteria</taxon>
        <taxon>Bacillati</taxon>
        <taxon>Actinomycetota</taxon>
        <taxon>Actinomycetes</taxon>
        <taxon>Streptosporangiales</taxon>
        <taxon>Thermomonosporaceae</taxon>
        <taxon>Actinoallomurus</taxon>
    </lineage>
</organism>
<protein>
    <recommendedName>
        <fullName evidence="4">Cation/H+ exchanger domain-containing protein</fullName>
    </recommendedName>
</protein>
<dbReference type="EMBL" id="BAABHJ010000027">
    <property type="protein sequence ID" value="GAA4615074.1"/>
    <property type="molecule type" value="Genomic_DNA"/>
</dbReference>
<keyword evidence="1" id="KW-0812">Transmembrane</keyword>
<evidence type="ECO:0000313" key="2">
    <source>
        <dbReference type="EMBL" id="GAA4615074.1"/>
    </source>
</evidence>
<comment type="caution">
    <text evidence="2">The sequence shown here is derived from an EMBL/GenBank/DDBJ whole genome shotgun (WGS) entry which is preliminary data.</text>
</comment>
<feature type="transmembrane region" description="Helical" evidence="1">
    <location>
        <begin position="88"/>
        <end position="107"/>
    </location>
</feature>
<feature type="transmembrane region" description="Helical" evidence="1">
    <location>
        <begin position="29"/>
        <end position="49"/>
    </location>
</feature>
<feature type="transmembrane region" description="Helical" evidence="1">
    <location>
        <begin position="319"/>
        <end position="342"/>
    </location>
</feature>
<evidence type="ECO:0000256" key="1">
    <source>
        <dbReference type="SAM" id="Phobius"/>
    </source>
</evidence>
<feature type="transmembrane region" description="Helical" evidence="1">
    <location>
        <begin position="61"/>
        <end position="82"/>
    </location>
</feature>
<keyword evidence="3" id="KW-1185">Reference proteome</keyword>
<evidence type="ECO:0000313" key="3">
    <source>
        <dbReference type="Proteomes" id="UP001500212"/>
    </source>
</evidence>
<feature type="transmembrane region" description="Helical" evidence="1">
    <location>
        <begin position="241"/>
        <end position="274"/>
    </location>
</feature>
<keyword evidence="1" id="KW-0472">Membrane</keyword>
<evidence type="ECO:0008006" key="4">
    <source>
        <dbReference type="Google" id="ProtNLM"/>
    </source>
</evidence>
<sequence length="355" mass="36865">MVLMVAMVLLGVLGGLAFPQATGILSGPFYAMSVTALLAVGLYGSTHGIDLGHLRSDARTVVLAVTVGVLLKAVLITAVLLAVFQNPAYLVLGIAVAQIDPLSVAALGESSRLSRRGQALLLAWASFDDPVTTLLTIYVAAFAMRFQDGAATVHQALGDPAMFTIDLVGNLAVAAVAIVLYRLTGRFAPRRQFPVGCAILAVVFAVGVWQTWVLAVALVGLKVRPRLPGRPAAVQGVLDKAVNVAFLLAAVLLGVVLSAGVSPVPGIVLGVTAFLAHALVSLPLTRSHTRADRVLLALAQQNGITAITLALLLEPFFSGTVAVVAPAILVINLLYLLSNAVFAARTRRRAGVAVR</sequence>